<dbReference type="Pfam" id="PF19310">
    <property type="entry name" value="TOP_N"/>
    <property type="match status" value="1"/>
</dbReference>
<accession>A0A6S6SST4</accession>
<reference evidence="2" key="1">
    <citation type="submission" date="2020-01" db="EMBL/GenBank/DDBJ databases">
        <authorList>
            <person name="Meier V. D."/>
            <person name="Meier V D."/>
        </authorList>
    </citation>
    <scope>NUCLEOTIDE SEQUENCE</scope>
    <source>
        <strain evidence="2">HLG_WM_MAG_08</strain>
    </source>
</reference>
<feature type="non-terminal residue" evidence="2">
    <location>
        <position position="86"/>
    </location>
</feature>
<sequence length="86" mass="10084">MINPLLSEQGLPTFSQIKPEHITPAVDTILDENRQWLSQRLKQEIEPTWDNLLYPLNENDNRLDRIWSPVSHLNAVMNSEALRSEY</sequence>
<dbReference type="Gene3D" id="1.10.1370.40">
    <property type="match status" value="1"/>
</dbReference>
<dbReference type="AlphaFoldDB" id="A0A6S6SST4"/>
<name>A0A6S6SST4_9GAMM</name>
<dbReference type="EMBL" id="CACVAV010000163">
    <property type="protein sequence ID" value="CAA6810241.1"/>
    <property type="molecule type" value="Genomic_DNA"/>
</dbReference>
<proteinExistence type="predicted"/>
<organism evidence="2">
    <name type="scientific">uncultured Thiotrichaceae bacterium</name>
    <dbReference type="NCBI Taxonomy" id="298394"/>
    <lineage>
        <taxon>Bacteria</taxon>
        <taxon>Pseudomonadati</taxon>
        <taxon>Pseudomonadota</taxon>
        <taxon>Gammaproteobacteria</taxon>
        <taxon>Thiotrichales</taxon>
        <taxon>Thiotrichaceae</taxon>
        <taxon>environmental samples</taxon>
    </lineage>
</organism>
<dbReference type="InterPro" id="IPR045666">
    <property type="entry name" value="OpdA_N"/>
</dbReference>
<evidence type="ECO:0000313" key="2">
    <source>
        <dbReference type="EMBL" id="CAA6810241.1"/>
    </source>
</evidence>
<evidence type="ECO:0000259" key="1">
    <source>
        <dbReference type="Pfam" id="PF19310"/>
    </source>
</evidence>
<dbReference type="GO" id="GO:0004222">
    <property type="term" value="F:metalloendopeptidase activity"/>
    <property type="evidence" value="ECO:0007669"/>
    <property type="project" value="UniProtKB-EC"/>
</dbReference>
<keyword evidence="2" id="KW-0378">Hydrolase</keyword>
<feature type="domain" description="Oligopeptidase A N-terminal" evidence="1">
    <location>
        <begin position="29"/>
        <end position="85"/>
    </location>
</feature>
<protein>
    <submittedName>
        <fullName evidence="2">Oligopeptidase A (EC)</fullName>
        <ecNumber evidence="2">3.4.24.70</ecNumber>
    </submittedName>
</protein>
<gene>
    <name evidence="2" type="ORF">HELGO_WM36691</name>
</gene>
<dbReference type="SUPFAM" id="SSF55486">
    <property type="entry name" value="Metalloproteases ('zincins'), catalytic domain"/>
    <property type="match status" value="1"/>
</dbReference>
<dbReference type="EC" id="3.4.24.70" evidence="2"/>